<proteinExistence type="predicted"/>
<keyword evidence="1" id="KW-0472">Membrane</keyword>
<keyword evidence="1" id="KW-1133">Transmembrane helix</keyword>
<reference evidence="2 3" key="1">
    <citation type="submission" date="2019-05" db="EMBL/GenBank/DDBJ databases">
        <authorList>
            <consortium name="Pathogen Informatics"/>
        </authorList>
    </citation>
    <scope>NUCLEOTIDE SEQUENCE [LARGE SCALE GENOMIC DNA]</scope>
    <source>
        <strain evidence="2 3">NCTC12971</strain>
    </source>
</reference>
<dbReference type="EMBL" id="LR590463">
    <property type="protein sequence ID" value="VTP61983.1"/>
    <property type="molecule type" value="Genomic_DNA"/>
</dbReference>
<sequence length="37" mass="4100">MYAVRAVPSMHKYRALSNVFVLVMGLIALSALIYGLM</sequence>
<dbReference type="Proteomes" id="UP000307968">
    <property type="component" value="Chromosome"/>
</dbReference>
<name>A0A4V6JGY0_SERRU</name>
<evidence type="ECO:0000313" key="2">
    <source>
        <dbReference type="EMBL" id="VTP61983.1"/>
    </source>
</evidence>
<keyword evidence="1" id="KW-0812">Transmembrane</keyword>
<dbReference type="AlphaFoldDB" id="A0A4V6JGY0"/>
<evidence type="ECO:0000256" key="1">
    <source>
        <dbReference type="SAM" id="Phobius"/>
    </source>
</evidence>
<accession>A0A4V6JGY0</accession>
<protein>
    <submittedName>
        <fullName evidence="2">Serine transporter</fullName>
    </submittedName>
</protein>
<evidence type="ECO:0000313" key="3">
    <source>
        <dbReference type="Proteomes" id="UP000307968"/>
    </source>
</evidence>
<gene>
    <name evidence="2" type="primary">sdaC_5</name>
    <name evidence="2" type="ORF">NCTC12971_02404</name>
</gene>
<organism evidence="2 3">
    <name type="scientific">Serratia rubidaea</name>
    <name type="common">Serratia marinorubra</name>
    <dbReference type="NCBI Taxonomy" id="61652"/>
    <lineage>
        <taxon>Bacteria</taxon>
        <taxon>Pseudomonadati</taxon>
        <taxon>Pseudomonadota</taxon>
        <taxon>Gammaproteobacteria</taxon>
        <taxon>Enterobacterales</taxon>
        <taxon>Yersiniaceae</taxon>
        <taxon>Serratia</taxon>
    </lineage>
</organism>
<feature type="transmembrane region" description="Helical" evidence="1">
    <location>
        <begin position="15"/>
        <end position="36"/>
    </location>
</feature>